<comment type="caution">
    <text evidence="1">The sequence shown here is derived from an EMBL/GenBank/DDBJ whole genome shotgun (WGS) entry which is preliminary data.</text>
</comment>
<protein>
    <submittedName>
        <fullName evidence="1">Uncharacterized protein</fullName>
    </submittedName>
</protein>
<evidence type="ECO:0000313" key="1">
    <source>
        <dbReference type="EMBL" id="EJX07499.1"/>
    </source>
</evidence>
<sequence>MLPQLPTIKFWLLVRTLDHVGKVVTFLWFSTSNSIRVTLRTEVIALIL</sequence>
<proteinExistence type="predicted"/>
<organism evidence="1">
    <name type="scientific">gut metagenome</name>
    <dbReference type="NCBI Taxonomy" id="749906"/>
    <lineage>
        <taxon>unclassified sequences</taxon>
        <taxon>metagenomes</taxon>
        <taxon>organismal metagenomes</taxon>
    </lineage>
</organism>
<accession>J9GJR0</accession>
<reference evidence="1" key="1">
    <citation type="journal article" date="2012" name="PLoS ONE">
        <title>Gene sets for utilization of primary and secondary nutrition supplies in the distal gut of endangered iberian lynx.</title>
        <authorList>
            <person name="Alcaide M."/>
            <person name="Messina E."/>
            <person name="Richter M."/>
            <person name="Bargiela R."/>
            <person name="Peplies J."/>
            <person name="Huws S.A."/>
            <person name="Newbold C.J."/>
            <person name="Golyshin P.N."/>
            <person name="Simon M.A."/>
            <person name="Lopez G."/>
            <person name="Yakimov M.M."/>
            <person name="Ferrer M."/>
        </authorList>
    </citation>
    <scope>NUCLEOTIDE SEQUENCE</scope>
</reference>
<dbReference type="AlphaFoldDB" id="J9GJR0"/>
<name>J9GJR0_9ZZZZ</name>
<dbReference type="EMBL" id="AMCI01000869">
    <property type="protein sequence ID" value="EJX07499.1"/>
    <property type="molecule type" value="Genomic_DNA"/>
</dbReference>
<gene>
    <name evidence="1" type="ORF">EVA_04392</name>
</gene>